<proteinExistence type="inferred from homology"/>
<evidence type="ECO:0000313" key="7">
    <source>
        <dbReference type="EMBL" id="GGF59937.1"/>
    </source>
</evidence>
<feature type="binding site" evidence="6">
    <location>
        <position position="167"/>
    </location>
    <ligand>
        <name>substrate</name>
    </ligand>
</feature>
<dbReference type="NCBIfam" id="TIGR03814">
    <property type="entry name" value="Gln_ase"/>
    <property type="match status" value="1"/>
</dbReference>
<dbReference type="GO" id="GO:0006543">
    <property type="term" value="P:L-glutamine catabolic process"/>
    <property type="evidence" value="ECO:0007669"/>
    <property type="project" value="TreeGrafter"/>
</dbReference>
<name>A0A917BYN7_9PROT</name>
<dbReference type="EMBL" id="BMHV01000007">
    <property type="protein sequence ID" value="GGF59937.1"/>
    <property type="molecule type" value="Genomic_DNA"/>
</dbReference>
<dbReference type="Pfam" id="PF04960">
    <property type="entry name" value="Glutaminase"/>
    <property type="match status" value="1"/>
</dbReference>
<evidence type="ECO:0000256" key="4">
    <source>
        <dbReference type="ARBA" id="ARBA00022801"/>
    </source>
</evidence>
<dbReference type="EC" id="3.5.1.2" evidence="3 6"/>
<feature type="binding site" evidence="6">
    <location>
        <position position="71"/>
    </location>
    <ligand>
        <name>substrate</name>
    </ligand>
</feature>
<dbReference type="InterPro" id="IPR012338">
    <property type="entry name" value="Beta-lactam/transpept-like"/>
</dbReference>
<feature type="binding site" evidence="6">
    <location>
        <position position="264"/>
    </location>
    <ligand>
        <name>substrate</name>
    </ligand>
</feature>
<comment type="caution">
    <text evidence="7">The sequence shown here is derived from an EMBL/GenBank/DDBJ whole genome shotgun (WGS) entry which is preliminary data.</text>
</comment>
<dbReference type="PANTHER" id="PTHR12544">
    <property type="entry name" value="GLUTAMINASE"/>
    <property type="match status" value="1"/>
</dbReference>
<reference evidence="7" key="1">
    <citation type="journal article" date="2014" name="Int. J. Syst. Evol. Microbiol.">
        <title>Complete genome sequence of Corynebacterium casei LMG S-19264T (=DSM 44701T), isolated from a smear-ripened cheese.</title>
        <authorList>
            <consortium name="US DOE Joint Genome Institute (JGI-PGF)"/>
            <person name="Walter F."/>
            <person name="Albersmeier A."/>
            <person name="Kalinowski J."/>
            <person name="Ruckert C."/>
        </authorList>
    </citation>
    <scope>NUCLEOTIDE SEQUENCE</scope>
    <source>
        <strain evidence="7">CGMCC 1.15254</strain>
    </source>
</reference>
<gene>
    <name evidence="6 7" type="primary">glsA</name>
    <name evidence="7" type="ORF">GCM10011332_11990</name>
</gene>
<feature type="binding site" evidence="6">
    <location>
        <position position="198"/>
    </location>
    <ligand>
        <name>substrate</name>
    </ligand>
</feature>
<keyword evidence="4 6" id="KW-0378">Hydrolase</keyword>
<dbReference type="GO" id="GO:0006537">
    <property type="term" value="P:glutamate biosynthetic process"/>
    <property type="evidence" value="ECO:0007669"/>
    <property type="project" value="TreeGrafter"/>
</dbReference>
<evidence type="ECO:0000256" key="3">
    <source>
        <dbReference type="ARBA" id="ARBA00012918"/>
    </source>
</evidence>
<dbReference type="Proteomes" id="UP000632498">
    <property type="component" value="Unassembled WGS sequence"/>
</dbReference>
<dbReference type="FunFam" id="3.40.710.10:FF:000005">
    <property type="entry name" value="Glutaminase"/>
    <property type="match status" value="1"/>
</dbReference>
<feature type="binding site" evidence="6">
    <location>
        <position position="121"/>
    </location>
    <ligand>
        <name>substrate</name>
    </ligand>
</feature>
<dbReference type="PANTHER" id="PTHR12544:SF29">
    <property type="entry name" value="GLUTAMINASE"/>
    <property type="match status" value="1"/>
</dbReference>
<evidence type="ECO:0000256" key="5">
    <source>
        <dbReference type="ARBA" id="ARBA00049534"/>
    </source>
</evidence>
<dbReference type="RefSeq" id="WP_188662797.1">
    <property type="nucleotide sequence ID" value="NZ_BMHV01000007.1"/>
</dbReference>
<comment type="catalytic activity">
    <reaction evidence="5 6">
        <text>L-glutamine + H2O = L-glutamate + NH4(+)</text>
        <dbReference type="Rhea" id="RHEA:15889"/>
        <dbReference type="ChEBI" id="CHEBI:15377"/>
        <dbReference type="ChEBI" id="CHEBI:28938"/>
        <dbReference type="ChEBI" id="CHEBI:29985"/>
        <dbReference type="ChEBI" id="CHEBI:58359"/>
        <dbReference type="EC" id="3.5.1.2"/>
    </reaction>
</comment>
<keyword evidence="8" id="KW-1185">Reference proteome</keyword>
<protein>
    <recommendedName>
        <fullName evidence="3 6">Glutaminase</fullName>
        <ecNumber evidence="3 6">3.5.1.2</ecNumber>
    </recommendedName>
</protein>
<dbReference type="AlphaFoldDB" id="A0A917BYN7"/>
<comment type="subunit">
    <text evidence="2 6">Homotetramer.</text>
</comment>
<feature type="binding site" evidence="6">
    <location>
        <position position="174"/>
    </location>
    <ligand>
        <name>substrate</name>
    </ligand>
</feature>
<organism evidence="7 8">
    <name type="scientific">Terasakiella brassicae</name>
    <dbReference type="NCBI Taxonomy" id="1634917"/>
    <lineage>
        <taxon>Bacteria</taxon>
        <taxon>Pseudomonadati</taxon>
        <taxon>Pseudomonadota</taxon>
        <taxon>Alphaproteobacteria</taxon>
        <taxon>Rhodospirillales</taxon>
        <taxon>Terasakiellaceae</taxon>
        <taxon>Terasakiella</taxon>
    </lineage>
</organism>
<dbReference type="SUPFAM" id="SSF56601">
    <property type="entry name" value="beta-lactamase/transpeptidase-like"/>
    <property type="match status" value="1"/>
</dbReference>
<evidence type="ECO:0000256" key="2">
    <source>
        <dbReference type="ARBA" id="ARBA00011881"/>
    </source>
</evidence>
<accession>A0A917BYN7</accession>
<sequence length="314" mass="34131">MSVTDKHPQDLQLFLDKLGTRLQKTPQKGSVADYIPELARVDPDQFALSICFNDGRQFSTGNSTTKFSIQSISKVFTLAIALGRLGDKLWQRVRKEPSGNPFNSIIQLETEQGIPRNPFINAGAIVTTDSILSGSTPKEALAEILMFVRAAASDDDIYINEAVAKSENQTGHRNYSLAHFMKSMGNIENDCDCTLGTYFHQCAIEMSCEQLARAGRFLSGGTDKHHMIDKQRVRSINSLMMTCGHYDGSGEFAYRVGIPGKSGVGGGILAIVPNQASIAVWSPGLDSCGNSLLGTQALEDLSTHYNWSVFGSPA</sequence>
<dbReference type="GO" id="GO:0004359">
    <property type="term" value="F:glutaminase activity"/>
    <property type="evidence" value="ECO:0007669"/>
    <property type="project" value="UniProtKB-UniRule"/>
</dbReference>
<comment type="similarity">
    <text evidence="1 6">Belongs to the glutaminase family.</text>
</comment>
<reference evidence="7" key="2">
    <citation type="submission" date="2020-09" db="EMBL/GenBank/DDBJ databases">
        <authorList>
            <person name="Sun Q."/>
            <person name="Zhou Y."/>
        </authorList>
    </citation>
    <scope>NUCLEOTIDE SEQUENCE</scope>
    <source>
        <strain evidence="7">CGMCC 1.15254</strain>
    </source>
</reference>
<dbReference type="NCBIfam" id="NF002133">
    <property type="entry name" value="PRK00971.1-2"/>
    <property type="match status" value="1"/>
</dbReference>
<evidence type="ECO:0000313" key="8">
    <source>
        <dbReference type="Proteomes" id="UP000632498"/>
    </source>
</evidence>
<dbReference type="HAMAP" id="MF_00313">
    <property type="entry name" value="Glutaminase"/>
    <property type="match status" value="1"/>
</dbReference>
<dbReference type="Gene3D" id="3.40.710.10">
    <property type="entry name" value="DD-peptidase/beta-lactamase superfamily"/>
    <property type="match status" value="1"/>
</dbReference>
<feature type="binding site" evidence="6">
    <location>
        <position position="246"/>
    </location>
    <ligand>
        <name>substrate</name>
    </ligand>
</feature>
<keyword evidence="6" id="KW-0007">Acetylation</keyword>
<dbReference type="InterPro" id="IPR015868">
    <property type="entry name" value="Glutaminase"/>
</dbReference>
<evidence type="ECO:0000256" key="1">
    <source>
        <dbReference type="ARBA" id="ARBA00011076"/>
    </source>
</evidence>
<evidence type="ECO:0000256" key="6">
    <source>
        <dbReference type="HAMAP-Rule" id="MF_00313"/>
    </source>
</evidence>